<dbReference type="STRING" id="1802401.A3B21_03140"/>
<protein>
    <recommendedName>
        <fullName evidence="3">Lumazine-binding domain-containing protein</fullName>
    </recommendedName>
</protein>
<evidence type="ECO:0000313" key="5">
    <source>
        <dbReference type="Proteomes" id="UP000176897"/>
    </source>
</evidence>
<dbReference type="GO" id="GO:0004746">
    <property type="term" value="F:riboflavin synthase activity"/>
    <property type="evidence" value="ECO:0007669"/>
    <property type="project" value="TreeGrafter"/>
</dbReference>
<evidence type="ECO:0000256" key="1">
    <source>
        <dbReference type="ARBA" id="ARBA00022737"/>
    </source>
</evidence>
<evidence type="ECO:0000256" key="2">
    <source>
        <dbReference type="PROSITE-ProRule" id="PRU00524"/>
    </source>
</evidence>
<feature type="repeat" description="Lumazine-binding" evidence="2">
    <location>
        <begin position="117"/>
        <end position="240"/>
    </location>
</feature>
<organism evidence="4 5">
    <name type="scientific">Candidatus Uhrbacteria bacterium RIFCSPLOWO2_01_FULL_47_24</name>
    <dbReference type="NCBI Taxonomy" id="1802401"/>
    <lineage>
        <taxon>Bacteria</taxon>
        <taxon>Candidatus Uhriibacteriota</taxon>
    </lineage>
</organism>
<dbReference type="GO" id="GO:0009231">
    <property type="term" value="P:riboflavin biosynthetic process"/>
    <property type="evidence" value="ECO:0007669"/>
    <property type="project" value="TreeGrafter"/>
</dbReference>
<dbReference type="CDD" id="cd00402">
    <property type="entry name" value="Riboflavin_synthase_like"/>
    <property type="match status" value="1"/>
</dbReference>
<feature type="domain" description="Lumazine-binding" evidence="3">
    <location>
        <begin position="1"/>
        <end position="116"/>
    </location>
</feature>
<dbReference type="Gene3D" id="2.40.30.20">
    <property type="match status" value="2"/>
</dbReference>
<dbReference type="PROSITE" id="PS51177">
    <property type="entry name" value="LUMAZINE_BIND"/>
    <property type="match status" value="2"/>
</dbReference>
<dbReference type="AlphaFoldDB" id="A0A1F7URN5"/>
<accession>A0A1F7URN5</accession>
<dbReference type="InterPro" id="IPR001783">
    <property type="entry name" value="Lumazine-bd"/>
</dbReference>
<name>A0A1F7URN5_9BACT</name>
<feature type="domain" description="Lumazine-binding" evidence="3">
    <location>
        <begin position="117"/>
        <end position="240"/>
    </location>
</feature>
<dbReference type="EMBL" id="MGEJ01000012">
    <property type="protein sequence ID" value="OGL80936.1"/>
    <property type="molecule type" value="Genomic_DNA"/>
</dbReference>
<evidence type="ECO:0000313" key="4">
    <source>
        <dbReference type="EMBL" id="OGL80936.1"/>
    </source>
</evidence>
<dbReference type="PANTHER" id="PTHR21098">
    <property type="entry name" value="RIBOFLAVIN SYNTHASE ALPHA CHAIN"/>
    <property type="match status" value="1"/>
</dbReference>
<dbReference type="InterPro" id="IPR026017">
    <property type="entry name" value="Lumazine-bd_dom"/>
</dbReference>
<dbReference type="PIRSF" id="PIRSF000498">
    <property type="entry name" value="Riboflavin_syn_A"/>
    <property type="match status" value="1"/>
</dbReference>
<sequence>MFTGIIQATGTVVKTQKTKHGRFIKIKTDPKIARTIPEGGSVAIDGVCLTSLGSRRLQPAQYKERKLKLAPTRHSELLTFELMDSTLKRTTLGARKVGDRVNVEPALTMGQPLGGHFISGHVDGMGVVRKISTRWHTRYMVIDVPRALTRYLVPQGSVVVNGVSLTIVEAKPPLNLPLTPTPLPQGEGRVREKWEKEGVGWFSVALTSYTLKHTNLAELKKADRVNIEVDMLAKYMLQFLNNYEIRNHRR</sequence>
<comment type="caution">
    <text evidence="4">The sequence shown here is derived from an EMBL/GenBank/DDBJ whole genome shotgun (WGS) entry which is preliminary data.</text>
</comment>
<gene>
    <name evidence="4" type="ORF">A3B21_03140</name>
</gene>
<dbReference type="Pfam" id="PF00677">
    <property type="entry name" value="Lum_binding"/>
    <property type="match status" value="2"/>
</dbReference>
<dbReference type="SUPFAM" id="SSF63380">
    <property type="entry name" value="Riboflavin synthase domain-like"/>
    <property type="match status" value="2"/>
</dbReference>
<dbReference type="PANTHER" id="PTHR21098:SF0">
    <property type="entry name" value="RIBOFLAVIN SYNTHASE"/>
    <property type="match status" value="1"/>
</dbReference>
<proteinExistence type="predicted"/>
<reference evidence="4 5" key="1">
    <citation type="journal article" date="2016" name="Nat. Commun.">
        <title>Thousands of microbial genomes shed light on interconnected biogeochemical processes in an aquifer system.</title>
        <authorList>
            <person name="Anantharaman K."/>
            <person name="Brown C.T."/>
            <person name="Hug L.A."/>
            <person name="Sharon I."/>
            <person name="Castelle C.J."/>
            <person name="Probst A.J."/>
            <person name="Thomas B.C."/>
            <person name="Singh A."/>
            <person name="Wilkins M.J."/>
            <person name="Karaoz U."/>
            <person name="Brodie E.L."/>
            <person name="Williams K.H."/>
            <person name="Hubbard S.S."/>
            <person name="Banfield J.F."/>
        </authorList>
    </citation>
    <scope>NUCLEOTIDE SEQUENCE [LARGE SCALE GENOMIC DNA]</scope>
</reference>
<dbReference type="InterPro" id="IPR023366">
    <property type="entry name" value="ATP_synth_asu-like_sf"/>
</dbReference>
<dbReference type="Proteomes" id="UP000176897">
    <property type="component" value="Unassembled WGS sequence"/>
</dbReference>
<dbReference type="InterPro" id="IPR017938">
    <property type="entry name" value="Riboflavin_synthase-like_b-brl"/>
</dbReference>
<keyword evidence="1" id="KW-0677">Repeat</keyword>
<feature type="repeat" description="Lumazine-binding" evidence="2">
    <location>
        <begin position="1"/>
        <end position="116"/>
    </location>
</feature>
<dbReference type="NCBIfam" id="NF006767">
    <property type="entry name" value="PRK09289.1"/>
    <property type="match status" value="1"/>
</dbReference>
<evidence type="ECO:0000259" key="3">
    <source>
        <dbReference type="PROSITE" id="PS51177"/>
    </source>
</evidence>